<feature type="compositionally biased region" description="Acidic residues" evidence="2">
    <location>
        <begin position="29"/>
        <end position="64"/>
    </location>
</feature>
<dbReference type="Gene3D" id="2.60.40.1240">
    <property type="match status" value="1"/>
</dbReference>
<dbReference type="AlphaFoldDB" id="A0A7T6Z1J7"/>
<feature type="region of interest" description="Disordered" evidence="2">
    <location>
        <begin position="112"/>
        <end position="163"/>
    </location>
</feature>
<sequence>MRKYLVALGIGSLLVLSACGEGENGNGAEEADAEDTDEGEESEDENGDEEDEDEDEDEDIDDLDQTFSVGETVDIDGYMIEVTSVDEVEGEEFESPADGNVFTAVELQLENESDENVSYNPLDFSVQDGSGNIEGTTIVTSDDELSSGELAPDGETSGTVTFETPEDDDELILIYEENLFTDDTVEISLED</sequence>
<name>A0A7T6Z1J7_9BACI</name>
<dbReference type="InterPro" id="IPR029051">
    <property type="entry name" value="DUF4352"/>
</dbReference>
<evidence type="ECO:0000259" key="3">
    <source>
        <dbReference type="Pfam" id="PF11611"/>
    </source>
</evidence>
<accession>A0A7T6Z1J7</accession>
<protein>
    <submittedName>
        <fullName evidence="4">DUF4352 domain-containing protein</fullName>
    </submittedName>
</protein>
<evidence type="ECO:0000313" key="5">
    <source>
        <dbReference type="Proteomes" id="UP000595823"/>
    </source>
</evidence>
<organism evidence="4 5">
    <name type="scientific">Salicibibacter cibarius</name>
    <dbReference type="NCBI Taxonomy" id="2743000"/>
    <lineage>
        <taxon>Bacteria</taxon>
        <taxon>Bacillati</taxon>
        <taxon>Bacillota</taxon>
        <taxon>Bacilli</taxon>
        <taxon>Bacillales</taxon>
        <taxon>Bacillaceae</taxon>
        <taxon>Salicibibacter</taxon>
    </lineage>
</organism>
<evidence type="ECO:0000256" key="2">
    <source>
        <dbReference type="SAM" id="MobiDB-lite"/>
    </source>
</evidence>
<keyword evidence="1" id="KW-0732">Signal</keyword>
<dbReference type="InterPro" id="IPR029050">
    <property type="entry name" value="Immunoprotect_excell_Ig-like"/>
</dbReference>
<gene>
    <name evidence="4" type="ORF">HUG15_06355</name>
</gene>
<dbReference type="EMBL" id="CP054705">
    <property type="protein sequence ID" value="QQK75249.1"/>
    <property type="molecule type" value="Genomic_DNA"/>
</dbReference>
<dbReference type="Proteomes" id="UP000595823">
    <property type="component" value="Chromosome"/>
</dbReference>
<reference evidence="4 5" key="1">
    <citation type="submission" date="2020-06" db="EMBL/GenBank/DDBJ databases">
        <title>Genomic analysis of Salicibibacter sp. NKC5-3.</title>
        <authorList>
            <person name="Oh Y.J."/>
        </authorList>
    </citation>
    <scope>NUCLEOTIDE SEQUENCE [LARGE SCALE GENOMIC DNA]</scope>
    <source>
        <strain evidence="4 5">NKC5-3</strain>
    </source>
</reference>
<dbReference type="Pfam" id="PF11611">
    <property type="entry name" value="DUF4352"/>
    <property type="match status" value="1"/>
</dbReference>
<feature type="region of interest" description="Disordered" evidence="2">
    <location>
        <begin position="18"/>
        <end position="74"/>
    </location>
</feature>
<evidence type="ECO:0000313" key="4">
    <source>
        <dbReference type="EMBL" id="QQK75249.1"/>
    </source>
</evidence>
<feature type="compositionally biased region" description="Polar residues" evidence="2">
    <location>
        <begin position="127"/>
        <end position="140"/>
    </location>
</feature>
<evidence type="ECO:0000256" key="1">
    <source>
        <dbReference type="ARBA" id="ARBA00022729"/>
    </source>
</evidence>
<feature type="domain" description="DUF4352" evidence="3">
    <location>
        <begin position="68"/>
        <end position="183"/>
    </location>
</feature>
<dbReference type="KEGG" id="scia:HUG15_06355"/>
<proteinExistence type="predicted"/>
<dbReference type="RefSeq" id="WP_200127872.1">
    <property type="nucleotide sequence ID" value="NZ_CP054705.1"/>
</dbReference>
<dbReference type="PROSITE" id="PS51257">
    <property type="entry name" value="PROKAR_LIPOPROTEIN"/>
    <property type="match status" value="1"/>
</dbReference>
<keyword evidence="5" id="KW-1185">Reference proteome</keyword>